<name>A0A517Y5N3_9BACT</name>
<dbReference type="Proteomes" id="UP000315017">
    <property type="component" value="Chromosome"/>
</dbReference>
<dbReference type="AlphaFoldDB" id="A0A517Y5N3"/>
<evidence type="ECO:0000256" key="1">
    <source>
        <dbReference type="SAM" id="Phobius"/>
    </source>
</evidence>
<accession>A0A517Y5N3</accession>
<keyword evidence="1" id="KW-0812">Transmembrane</keyword>
<sequence>MSQNPYESPLHHAEPAERPRALLALRGMAIAFLAVIVAVAVIATIDYLSMMIGLAHTQQNSKP</sequence>
<dbReference type="RefSeq" id="WP_145084667.1">
    <property type="nucleotide sequence ID" value="NZ_CP036274.1"/>
</dbReference>
<proteinExistence type="predicted"/>
<reference evidence="2 3" key="1">
    <citation type="submission" date="2019-02" db="EMBL/GenBank/DDBJ databases">
        <title>Deep-cultivation of Planctomycetes and their phenomic and genomic characterization uncovers novel biology.</title>
        <authorList>
            <person name="Wiegand S."/>
            <person name="Jogler M."/>
            <person name="Boedeker C."/>
            <person name="Pinto D."/>
            <person name="Vollmers J."/>
            <person name="Rivas-Marin E."/>
            <person name="Kohn T."/>
            <person name="Peeters S.H."/>
            <person name="Heuer A."/>
            <person name="Rast P."/>
            <person name="Oberbeckmann S."/>
            <person name="Bunk B."/>
            <person name="Jeske O."/>
            <person name="Meyerdierks A."/>
            <person name="Storesund J.E."/>
            <person name="Kallscheuer N."/>
            <person name="Luecker S."/>
            <person name="Lage O.M."/>
            <person name="Pohl T."/>
            <person name="Merkel B.J."/>
            <person name="Hornburger P."/>
            <person name="Mueller R.-W."/>
            <person name="Bruemmer F."/>
            <person name="Labrenz M."/>
            <person name="Spormann A.M."/>
            <person name="Op den Camp H."/>
            <person name="Overmann J."/>
            <person name="Amann R."/>
            <person name="Jetten M.S.M."/>
            <person name="Mascher T."/>
            <person name="Medema M.H."/>
            <person name="Devos D.P."/>
            <person name="Kaster A.-K."/>
            <person name="Ovreas L."/>
            <person name="Rohde M."/>
            <person name="Galperin M.Y."/>
            <person name="Jogler C."/>
        </authorList>
    </citation>
    <scope>NUCLEOTIDE SEQUENCE [LARGE SCALE GENOMIC DNA]</scope>
    <source>
        <strain evidence="2 3">ETA_A8</strain>
    </source>
</reference>
<evidence type="ECO:0000313" key="3">
    <source>
        <dbReference type="Proteomes" id="UP000315017"/>
    </source>
</evidence>
<organism evidence="2 3">
    <name type="scientific">Anatilimnocola aggregata</name>
    <dbReference type="NCBI Taxonomy" id="2528021"/>
    <lineage>
        <taxon>Bacteria</taxon>
        <taxon>Pseudomonadati</taxon>
        <taxon>Planctomycetota</taxon>
        <taxon>Planctomycetia</taxon>
        <taxon>Pirellulales</taxon>
        <taxon>Pirellulaceae</taxon>
        <taxon>Anatilimnocola</taxon>
    </lineage>
</organism>
<keyword evidence="1" id="KW-0472">Membrane</keyword>
<gene>
    <name evidence="2" type="ORF">ETAA8_06170</name>
</gene>
<dbReference type="EMBL" id="CP036274">
    <property type="protein sequence ID" value="QDU25548.1"/>
    <property type="molecule type" value="Genomic_DNA"/>
</dbReference>
<keyword evidence="3" id="KW-1185">Reference proteome</keyword>
<keyword evidence="1" id="KW-1133">Transmembrane helix</keyword>
<evidence type="ECO:0000313" key="2">
    <source>
        <dbReference type="EMBL" id="QDU25548.1"/>
    </source>
</evidence>
<feature type="transmembrane region" description="Helical" evidence="1">
    <location>
        <begin position="21"/>
        <end position="45"/>
    </location>
</feature>
<protein>
    <submittedName>
        <fullName evidence="2">Uncharacterized protein</fullName>
    </submittedName>
</protein>
<dbReference type="KEGG" id="aagg:ETAA8_06170"/>